<evidence type="ECO:0000256" key="1">
    <source>
        <dbReference type="ARBA" id="ARBA00004308"/>
    </source>
</evidence>
<comment type="subcellular location">
    <subcellularLocation>
        <location evidence="1">Endomembrane system</location>
    </subcellularLocation>
</comment>
<feature type="domain" description="V-SNARE coiled-coil homology" evidence="7">
    <location>
        <begin position="174"/>
        <end position="234"/>
    </location>
</feature>
<evidence type="ECO:0000256" key="2">
    <source>
        <dbReference type="ARBA" id="ARBA00023136"/>
    </source>
</evidence>
<comment type="caution">
    <text evidence="8">The sequence shown here is derived from an EMBL/GenBank/DDBJ whole genome shotgun (WGS) entry which is preliminary data.</text>
</comment>
<feature type="domain" description="Longin" evidence="6">
    <location>
        <begin position="90"/>
        <end position="155"/>
    </location>
</feature>
<dbReference type="PANTHER" id="PTHR21136">
    <property type="entry name" value="SNARE PROTEINS"/>
    <property type="match status" value="1"/>
</dbReference>
<dbReference type="GO" id="GO:0012505">
    <property type="term" value="C:endomembrane system"/>
    <property type="evidence" value="ECO:0007669"/>
    <property type="project" value="UniProtKB-SubCell"/>
</dbReference>
<evidence type="ECO:0000259" key="6">
    <source>
        <dbReference type="PROSITE" id="PS50859"/>
    </source>
</evidence>
<evidence type="ECO:0000256" key="4">
    <source>
        <dbReference type="SAM" id="MobiDB-lite"/>
    </source>
</evidence>
<keyword evidence="9" id="KW-1185">Reference proteome</keyword>
<dbReference type="CDD" id="cd14824">
    <property type="entry name" value="Longin"/>
    <property type="match status" value="1"/>
</dbReference>
<evidence type="ECO:0000259" key="7">
    <source>
        <dbReference type="PROSITE" id="PS50892"/>
    </source>
</evidence>
<dbReference type="PROSITE" id="PS50892">
    <property type="entry name" value="V_SNARE"/>
    <property type="match status" value="1"/>
</dbReference>
<dbReference type="PROSITE" id="PS50859">
    <property type="entry name" value="LONGIN"/>
    <property type="match status" value="1"/>
</dbReference>
<dbReference type="Proteomes" id="UP000693970">
    <property type="component" value="Unassembled WGS sequence"/>
</dbReference>
<keyword evidence="3" id="KW-0175">Coiled coil</keyword>
<dbReference type="Pfam" id="PF13774">
    <property type="entry name" value="Longin"/>
    <property type="match status" value="1"/>
</dbReference>
<feature type="transmembrane region" description="Helical" evidence="5">
    <location>
        <begin position="236"/>
        <end position="254"/>
    </location>
</feature>
<dbReference type="OrthoDB" id="248747at2759"/>
<protein>
    <submittedName>
        <fullName evidence="8">Synaptobrevin</fullName>
    </submittedName>
</protein>
<dbReference type="Pfam" id="PF00957">
    <property type="entry name" value="Synaptobrevin"/>
    <property type="match status" value="1"/>
</dbReference>
<evidence type="ECO:0000313" key="9">
    <source>
        <dbReference type="Proteomes" id="UP000693970"/>
    </source>
</evidence>
<keyword evidence="5" id="KW-1133">Transmembrane helix</keyword>
<feature type="compositionally biased region" description="Low complexity" evidence="4">
    <location>
        <begin position="270"/>
        <end position="286"/>
    </location>
</feature>
<keyword evidence="2 5" id="KW-0472">Membrane</keyword>
<keyword evidence="5" id="KW-0812">Transmembrane</keyword>
<reference evidence="8" key="2">
    <citation type="submission" date="2021-04" db="EMBL/GenBank/DDBJ databases">
        <authorList>
            <person name="Podell S."/>
        </authorList>
    </citation>
    <scope>NUCLEOTIDE SEQUENCE</scope>
    <source>
        <strain evidence="8">Hildebrandi</strain>
    </source>
</reference>
<evidence type="ECO:0000256" key="5">
    <source>
        <dbReference type="SAM" id="Phobius"/>
    </source>
</evidence>
<feature type="region of interest" description="Disordered" evidence="4">
    <location>
        <begin position="270"/>
        <end position="292"/>
    </location>
</feature>
<evidence type="ECO:0000313" key="8">
    <source>
        <dbReference type="EMBL" id="KAG7345973.1"/>
    </source>
</evidence>
<name>A0A9K3PG03_9STRA</name>
<dbReference type="InterPro" id="IPR051097">
    <property type="entry name" value="Synaptobrevin-like_transport"/>
</dbReference>
<dbReference type="AlphaFoldDB" id="A0A9K3PG03"/>
<accession>A0A9K3PG03</accession>
<evidence type="ECO:0000256" key="3">
    <source>
        <dbReference type="PROSITE-ProRule" id="PRU00290"/>
    </source>
</evidence>
<dbReference type="InterPro" id="IPR010908">
    <property type="entry name" value="Longin_dom"/>
</dbReference>
<gene>
    <name evidence="8" type="ORF">IV203_005040</name>
</gene>
<dbReference type="EMBL" id="JAGRRH010000021">
    <property type="protein sequence ID" value="KAG7345973.1"/>
    <property type="molecule type" value="Genomic_DNA"/>
</dbReference>
<dbReference type="SMART" id="SM01270">
    <property type="entry name" value="Longin"/>
    <property type="match status" value="1"/>
</dbReference>
<proteinExistence type="predicted"/>
<sequence length="292" mass="33493">MIVYAVICRSKDAGILCDYSSEALTGNAPQVTASLLEHLRDHPAIMKEGDLKTFRHRNDGMSDEDFFSQFLQACTVAINTADELDAGAVEEYFFHLWHQDEVFYCCLSDDRDPLQQKVNFAYLQALAHDFGGRYSKRRIRSANSYSMDKEFKPMMRSTMHHYNINRVELSRESHVNSLLGKVEDLKNVLGRNMELLLEREQKLDTLMDKASQARRDSMVFRKRSAKAKRIMEWKSYKMWFLICLTLMAILYVIITSNCGFRFQYCRASSASSATNSNGNNDNYSNNGGEGGN</sequence>
<dbReference type="InterPro" id="IPR042855">
    <property type="entry name" value="V_SNARE_CC"/>
</dbReference>
<organism evidence="8 9">
    <name type="scientific">Nitzschia inconspicua</name>
    <dbReference type="NCBI Taxonomy" id="303405"/>
    <lineage>
        <taxon>Eukaryota</taxon>
        <taxon>Sar</taxon>
        <taxon>Stramenopiles</taxon>
        <taxon>Ochrophyta</taxon>
        <taxon>Bacillariophyta</taxon>
        <taxon>Bacillariophyceae</taxon>
        <taxon>Bacillariophycidae</taxon>
        <taxon>Bacillariales</taxon>
        <taxon>Bacillariaceae</taxon>
        <taxon>Nitzschia</taxon>
    </lineage>
</organism>
<reference evidence="8" key="1">
    <citation type="journal article" date="2021" name="Sci. Rep.">
        <title>Diploid genomic architecture of Nitzschia inconspicua, an elite biomass production diatom.</title>
        <authorList>
            <person name="Oliver A."/>
            <person name="Podell S."/>
            <person name="Pinowska A."/>
            <person name="Traller J.C."/>
            <person name="Smith S.R."/>
            <person name="McClure R."/>
            <person name="Beliaev A."/>
            <person name="Bohutskyi P."/>
            <person name="Hill E.A."/>
            <person name="Rabines A."/>
            <person name="Zheng H."/>
            <person name="Allen L.Z."/>
            <person name="Kuo A."/>
            <person name="Grigoriev I.V."/>
            <person name="Allen A.E."/>
            <person name="Hazlebeck D."/>
            <person name="Allen E.E."/>
        </authorList>
    </citation>
    <scope>NUCLEOTIDE SEQUENCE</scope>
    <source>
        <strain evidence="8">Hildebrandi</strain>
    </source>
</reference>
<dbReference type="PANTHER" id="PTHR21136:SF168">
    <property type="entry name" value="VESICLE-ASSOCIATED MEMBRANE PROTEIN 9"/>
    <property type="match status" value="1"/>
</dbReference>